<dbReference type="GO" id="GO:0003700">
    <property type="term" value="F:DNA-binding transcription factor activity"/>
    <property type="evidence" value="ECO:0007669"/>
    <property type="project" value="InterPro"/>
</dbReference>
<evidence type="ECO:0000313" key="7">
    <source>
        <dbReference type="Proteomes" id="UP000195440"/>
    </source>
</evidence>
<dbReference type="RefSeq" id="WP_087266635.1">
    <property type="nucleotide sequence ID" value="NZ_JBJGBV010000009.1"/>
</dbReference>
<evidence type="ECO:0000256" key="2">
    <source>
        <dbReference type="ARBA" id="ARBA00023015"/>
    </source>
</evidence>
<sequence>MHFDLIDLRLFLNVLESGNITAGAARSHLSLASASARIRGLETSLNIPLLERGRRGVTPTPVGKALAQHARLILQQVERMQFDLADYAKGFKGQVRLLCNSSTLSEHLPELLADFLVNHPNIDIDVEEQPSLRILQALRHGAADIGVITDAVDASDLQTRPFRADPLSLIMPPDHPLARETQVHFNQALDYDFVGLSVDSALALHLEAQALHIGKRLRIRVRAEGFDSAIRMVSHGAGLSIVPQAAIERWQGLRNFSSVPLSDAWADRQSLLCAVDFDALPGYAAVLLAALSMKGEQAPN</sequence>
<keyword evidence="3" id="KW-0238">DNA-binding</keyword>
<organism evidence="6 7">
    <name type="scientific">Pseudomonas caspiana</name>
    <dbReference type="NCBI Taxonomy" id="1451454"/>
    <lineage>
        <taxon>Bacteria</taxon>
        <taxon>Pseudomonadati</taxon>
        <taxon>Pseudomonadota</taxon>
        <taxon>Gammaproteobacteria</taxon>
        <taxon>Pseudomonadales</taxon>
        <taxon>Pseudomonadaceae</taxon>
        <taxon>Pseudomonas</taxon>
    </lineage>
</organism>
<protein>
    <submittedName>
        <fullName evidence="6">LysR family transcriptional regulator</fullName>
    </submittedName>
</protein>
<accession>A0A1Y3P8Q7</accession>
<dbReference type="InterPro" id="IPR005119">
    <property type="entry name" value="LysR_subst-bd"/>
</dbReference>
<comment type="similarity">
    <text evidence="1">Belongs to the LysR transcriptional regulatory family.</text>
</comment>
<dbReference type="Proteomes" id="UP000195440">
    <property type="component" value="Unassembled WGS sequence"/>
</dbReference>
<dbReference type="GO" id="GO:0005829">
    <property type="term" value="C:cytosol"/>
    <property type="evidence" value="ECO:0007669"/>
    <property type="project" value="TreeGrafter"/>
</dbReference>
<dbReference type="InterPro" id="IPR036390">
    <property type="entry name" value="WH_DNA-bd_sf"/>
</dbReference>
<evidence type="ECO:0000313" key="6">
    <source>
        <dbReference type="EMBL" id="OUM73943.1"/>
    </source>
</evidence>
<proteinExistence type="inferred from homology"/>
<name>A0A1Y3P8Q7_9PSED</name>
<gene>
    <name evidence="6" type="ORF">AUC60_10880</name>
</gene>
<dbReference type="OrthoDB" id="9785974at2"/>
<dbReference type="GO" id="GO:0003677">
    <property type="term" value="F:DNA binding"/>
    <property type="evidence" value="ECO:0007669"/>
    <property type="project" value="UniProtKB-KW"/>
</dbReference>
<evidence type="ECO:0000256" key="3">
    <source>
        <dbReference type="ARBA" id="ARBA00023125"/>
    </source>
</evidence>
<reference evidence="6 7" key="1">
    <citation type="journal article" date="2017" name="Syst. Appl. Microbiol.">
        <title>Pseudomonas caspiana sp. nov., a citrus pathogen in the Pseudomonas syringae phylogenetic group.</title>
        <authorList>
            <person name="Busquets A."/>
            <person name="Gomila M."/>
            <person name="Beiki F."/>
            <person name="Mulet M."/>
            <person name="Rahimian H."/>
            <person name="Garcia-Valdes E."/>
            <person name="Lalucat J."/>
        </authorList>
    </citation>
    <scope>NUCLEOTIDE SEQUENCE [LARGE SCALE GENOMIC DNA]</scope>
    <source>
        <strain evidence="6 7">FBF102</strain>
    </source>
</reference>
<dbReference type="CDD" id="cd08421">
    <property type="entry name" value="PBP2_LTTR_like_1"/>
    <property type="match status" value="1"/>
</dbReference>
<dbReference type="Gene3D" id="1.10.10.10">
    <property type="entry name" value="Winged helix-like DNA-binding domain superfamily/Winged helix DNA-binding domain"/>
    <property type="match status" value="1"/>
</dbReference>
<dbReference type="Pfam" id="PF00126">
    <property type="entry name" value="HTH_1"/>
    <property type="match status" value="1"/>
</dbReference>
<keyword evidence="4" id="KW-0804">Transcription</keyword>
<keyword evidence="2" id="KW-0805">Transcription regulation</keyword>
<dbReference type="Pfam" id="PF03466">
    <property type="entry name" value="LysR_substrate"/>
    <property type="match status" value="1"/>
</dbReference>
<dbReference type="InterPro" id="IPR000847">
    <property type="entry name" value="LysR_HTH_N"/>
</dbReference>
<dbReference type="PANTHER" id="PTHR30419">
    <property type="entry name" value="HTH-TYPE TRANSCRIPTIONAL REGULATOR YBHD"/>
    <property type="match status" value="1"/>
</dbReference>
<feature type="domain" description="HTH lysR-type" evidence="5">
    <location>
        <begin position="3"/>
        <end position="60"/>
    </location>
</feature>
<dbReference type="SUPFAM" id="SSF46785">
    <property type="entry name" value="Winged helix' DNA-binding domain"/>
    <property type="match status" value="1"/>
</dbReference>
<evidence type="ECO:0000259" key="5">
    <source>
        <dbReference type="PROSITE" id="PS50931"/>
    </source>
</evidence>
<dbReference type="AlphaFoldDB" id="A0A1Y3P8Q7"/>
<dbReference type="PROSITE" id="PS50931">
    <property type="entry name" value="HTH_LYSR"/>
    <property type="match status" value="1"/>
</dbReference>
<dbReference type="Gene3D" id="3.40.190.290">
    <property type="match status" value="1"/>
</dbReference>
<dbReference type="EMBL" id="LOHF01000007">
    <property type="protein sequence ID" value="OUM73943.1"/>
    <property type="molecule type" value="Genomic_DNA"/>
</dbReference>
<dbReference type="InterPro" id="IPR036388">
    <property type="entry name" value="WH-like_DNA-bd_sf"/>
</dbReference>
<keyword evidence="7" id="KW-1185">Reference proteome</keyword>
<evidence type="ECO:0000256" key="1">
    <source>
        <dbReference type="ARBA" id="ARBA00009437"/>
    </source>
</evidence>
<dbReference type="SUPFAM" id="SSF53850">
    <property type="entry name" value="Periplasmic binding protein-like II"/>
    <property type="match status" value="1"/>
</dbReference>
<evidence type="ECO:0000256" key="4">
    <source>
        <dbReference type="ARBA" id="ARBA00023163"/>
    </source>
</evidence>
<dbReference type="InterPro" id="IPR050950">
    <property type="entry name" value="HTH-type_LysR_regulators"/>
</dbReference>
<comment type="caution">
    <text evidence="6">The sequence shown here is derived from an EMBL/GenBank/DDBJ whole genome shotgun (WGS) entry which is preliminary data.</text>
</comment>
<dbReference type="PANTHER" id="PTHR30419:SF2">
    <property type="entry name" value="LYSR FAMILY TRANSCRIPTIONAL REGULATOR"/>
    <property type="match status" value="1"/>
</dbReference>